<keyword evidence="1" id="KW-1133">Transmembrane helix</keyword>
<gene>
    <name evidence="3" type="ORF">G7K_6877-t1</name>
</gene>
<evidence type="ECO:0000256" key="1">
    <source>
        <dbReference type="SAM" id="Phobius"/>
    </source>
</evidence>
<comment type="caution">
    <text evidence="3">The sequence shown here is derived from an EMBL/GenBank/DDBJ whole genome shotgun (WGS) entry which is preliminary data.</text>
</comment>
<dbReference type="AlphaFoldDB" id="A0A0E9NTR9"/>
<evidence type="ECO:0000259" key="2">
    <source>
        <dbReference type="Pfam" id="PF01764"/>
    </source>
</evidence>
<dbReference type="SUPFAM" id="SSF53474">
    <property type="entry name" value="alpha/beta-Hydrolases"/>
    <property type="match status" value="1"/>
</dbReference>
<keyword evidence="1" id="KW-0472">Membrane</keyword>
<keyword evidence="1" id="KW-0812">Transmembrane</keyword>
<name>A0A0E9NTR9_SAICN</name>
<dbReference type="EMBL" id="BACD03000089">
    <property type="protein sequence ID" value="GAO52810.1"/>
    <property type="molecule type" value="Genomic_DNA"/>
</dbReference>
<dbReference type="PANTHER" id="PTHR46086">
    <property type="entry name" value="ALPHA/BETA-HYDROLASES SUPERFAMILY PROTEIN"/>
    <property type="match status" value="1"/>
</dbReference>
<reference evidence="3 4" key="3">
    <citation type="journal article" date="2015" name="Genome Announc.">
        <title>Draft Genome Sequence of the Archiascomycetous Yeast Saitoella complicata.</title>
        <authorList>
            <person name="Yamauchi K."/>
            <person name="Kondo S."/>
            <person name="Hamamoto M."/>
            <person name="Takahashi Y."/>
            <person name="Ogura Y."/>
            <person name="Hayashi T."/>
            <person name="Nishida H."/>
        </authorList>
    </citation>
    <scope>NUCLEOTIDE SEQUENCE [LARGE SCALE GENOMIC DNA]</scope>
    <source>
        <strain evidence="3 4">NRRL Y-17804</strain>
    </source>
</reference>
<dbReference type="STRING" id="698492.A0A0E9NTR9"/>
<dbReference type="OMA" id="GRNRIYF"/>
<accession>A0A0E9NTR9</accession>
<reference evidence="3 4" key="1">
    <citation type="journal article" date="2011" name="J. Gen. Appl. Microbiol.">
        <title>Draft genome sequencing of the enigmatic yeast Saitoella complicata.</title>
        <authorList>
            <person name="Nishida H."/>
            <person name="Hamamoto M."/>
            <person name="Sugiyama J."/>
        </authorList>
    </citation>
    <scope>NUCLEOTIDE SEQUENCE [LARGE SCALE GENOMIC DNA]</scope>
    <source>
        <strain evidence="3 4">NRRL Y-17804</strain>
    </source>
</reference>
<feature type="domain" description="Fungal lipase-type" evidence="2">
    <location>
        <begin position="370"/>
        <end position="462"/>
    </location>
</feature>
<dbReference type="CDD" id="cd00519">
    <property type="entry name" value="Lipase_3"/>
    <property type="match status" value="1"/>
</dbReference>
<feature type="transmembrane region" description="Helical" evidence="1">
    <location>
        <begin position="35"/>
        <end position="58"/>
    </location>
</feature>
<evidence type="ECO:0000313" key="3">
    <source>
        <dbReference type="EMBL" id="GAO52810.1"/>
    </source>
</evidence>
<dbReference type="Gene3D" id="3.40.50.1820">
    <property type="entry name" value="alpha/beta hydrolase"/>
    <property type="match status" value="2"/>
</dbReference>
<proteinExistence type="predicted"/>
<reference evidence="3 4" key="2">
    <citation type="journal article" date="2014" name="J. Gen. Appl. Microbiol.">
        <title>The early diverging ascomycetous budding yeast Saitoella complicata has three histone deacetylases belonging to the Clr6, Hos2, and Rpd3 lineages.</title>
        <authorList>
            <person name="Nishida H."/>
            <person name="Matsumoto T."/>
            <person name="Kondo S."/>
            <person name="Hamamoto M."/>
            <person name="Yoshikawa H."/>
        </authorList>
    </citation>
    <scope>NUCLEOTIDE SEQUENCE [LARGE SCALE GENOMIC DNA]</scope>
    <source>
        <strain evidence="3 4">NRRL Y-17804</strain>
    </source>
</reference>
<dbReference type="InterPro" id="IPR002921">
    <property type="entry name" value="Fungal_lipase-type"/>
</dbReference>
<feature type="transmembrane region" description="Helical" evidence="1">
    <location>
        <begin position="12"/>
        <end position="29"/>
    </location>
</feature>
<organism evidence="3 4">
    <name type="scientific">Saitoella complicata (strain BCRC 22490 / CBS 7301 / JCM 7358 / NBRC 10748 / NRRL Y-17804)</name>
    <dbReference type="NCBI Taxonomy" id="698492"/>
    <lineage>
        <taxon>Eukaryota</taxon>
        <taxon>Fungi</taxon>
        <taxon>Dikarya</taxon>
        <taxon>Ascomycota</taxon>
        <taxon>Taphrinomycotina</taxon>
        <taxon>Taphrinomycotina incertae sedis</taxon>
        <taxon>Saitoella</taxon>
    </lineage>
</organism>
<protein>
    <recommendedName>
        <fullName evidence="2">Fungal lipase-type domain-containing protein</fullName>
    </recommendedName>
</protein>
<dbReference type="InterPro" id="IPR044819">
    <property type="entry name" value="OBL-like"/>
</dbReference>
<dbReference type="InterPro" id="IPR029058">
    <property type="entry name" value="AB_hydrolase_fold"/>
</dbReference>
<sequence>MGMLPQPIEYAFYIATVIFVFIASLTYAFSSPWMFFAALWAYVVVVGILASIVFAIVYAKFARRVLLAALRLTQTCAQLPLWVIRHVPGLKQVVEVSLIVYFYVSFRFLLLADRVARHSLRIILPSLAHPSKAPISIANASYPTFTPAGEFSTGYRTQSAGEPEQWDLKAAISLANISRLSYEDPALIRYELALAGYDLSTLRIIHYHNTAGFVVRHAATLNVVVTFRGTDMLNLMHVFTDLQMGMVSLDEIDRMDEEREGEDVQTKRMGKVHYGFLDALRLSTTRQLTSPQAEGMNAISAVRIDAGTDHGEADQRPTTIELDSTTPERTVMSSIKALAQTTKFAISSLWTHTRHPIDPIFSGRSERNITAYAQTVAAINELHQPEKGGRVFVTGHSLGGALALVFFAQAIREKEKWVGETCVYTYGMPRCGDEVFKEWMKPHAQRIFHVVNNNDVVPRVPWRRKEVGYFIPSIFLGQSKQYEPYADPPGTLVHISSSSHLTFPPKLARINLLKLQGVLDLSIVRRMRSETTLRVLGRMVMPFFVNDHFAGDYVVGLKEGIGWMEHVLESARERELEDGSGVEQLAERLIDLEIE</sequence>
<keyword evidence="4" id="KW-1185">Reference proteome</keyword>
<dbReference type="Proteomes" id="UP000033140">
    <property type="component" value="Unassembled WGS sequence"/>
</dbReference>
<dbReference type="GO" id="GO:0006629">
    <property type="term" value="P:lipid metabolic process"/>
    <property type="evidence" value="ECO:0007669"/>
    <property type="project" value="InterPro"/>
</dbReference>
<dbReference type="ESTHER" id="saicn-a0a0e9ntr9">
    <property type="family name" value="Triacylglycerol-lipase-OBL1-like"/>
</dbReference>
<dbReference type="Pfam" id="PF01764">
    <property type="entry name" value="Lipase_3"/>
    <property type="match status" value="1"/>
</dbReference>
<dbReference type="PANTHER" id="PTHR46086:SF3">
    <property type="entry name" value="TRIACYLGLYCEROL LIPASE OBL1"/>
    <property type="match status" value="1"/>
</dbReference>
<dbReference type="GO" id="GO:0004806">
    <property type="term" value="F:triacylglycerol lipase activity"/>
    <property type="evidence" value="ECO:0007669"/>
    <property type="project" value="InterPro"/>
</dbReference>
<evidence type="ECO:0000313" key="4">
    <source>
        <dbReference type="Proteomes" id="UP000033140"/>
    </source>
</evidence>